<proteinExistence type="predicted"/>
<dbReference type="EMBL" id="JAEPRB010000862">
    <property type="protein sequence ID" value="KAG2211044.1"/>
    <property type="molecule type" value="Genomic_DNA"/>
</dbReference>
<feature type="non-terminal residue" evidence="1">
    <location>
        <position position="365"/>
    </location>
</feature>
<protein>
    <submittedName>
        <fullName evidence="1">Uncharacterized protein</fullName>
    </submittedName>
</protein>
<reference evidence="1 2" key="1">
    <citation type="submission" date="2020-12" db="EMBL/GenBank/DDBJ databases">
        <title>Metabolic potential, ecology and presence of endohyphal bacteria is reflected in genomic diversity of Mucoromycotina.</title>
        <authorList>
            <person name="Muszewska A."/>
            <person name="Okrasinska A."/>
            <person name="Steczkiewicz K."/>
            <person name="Drgas O."/>
            <person name="Orlowska M."/>
            <person name="Perlinska-Lenart U."/>
            <person name="Aleksandrzak-Piekarczyk T."/>
            <person name="Szatraj K."/>
            <person name="Zielenkiewicz U."/>
            <person name="Pilsyk S."/>
            <person name="Malc E."/>
            <person name="Mieczkowski P."/>
            <person name="Kruszewska J.S."/>
            <person name="Biernat P."/>
            <person name="Pawlowska J."/>
        </authorList>
    </citation>
    <scope>NUCLEOTIDE SEQUENCE [LARGE SCALE GENOMIC DNA]</scope>
    <source>
        <strain evidence="1 2">CBS 142.35</strain>
    </source>
</reference>
<keyword evidence="2" id="KW-1185">Reference proteome</keyword>
<evidence type="ECO:0000313" key="2">
    <source>
        <dbReference type="Proteomes" id="UP000646827"/>
    </source>
</evidence>
<comment type="caution">
    <text evidence="1">The sequence shown here is derived from an EMBL/GenBank/DDBJ whole genome shotgun (WGS) entry which is preliminary data.</text>
</comment>
<accession>A0A8H7VE13</accession>
<dbReference type="Proteomes" id="UP000646827">
    <property type="component" value="Unassembled WGS sequence"/>
</dbReference>
<sequence>MVPDAEKLDSVYLSNKQMLKSYPGKNRTYDICKNGYMLFTFDDNDLECFFCHSPCYKDLNNTQAAATMDYLPLSEQLEAMLLSKKYRDTFQQTYEREEDDIYYTDIFDGQQFKQHEHLFPGKFDTACALYVDGFSPFKKRGLNGAVSMTIVHIIILNLPSSERYKLHNMLTCCIIPGPLKPRSTHSFLAPLFDELASLSTNGMIIKMDGEPDIHLHLNLLLATRDFPGIADMVFHSGHSSVFGCHICRIESSSQLSPNGLGNDQYFPGGIGLEMERTLEEFQGKLRDYGIYDGTPFGVLPSFKNAFFMGCDEMHLLQNISRQLIDMFNTMGNSWDIWDIWDIWDKTFFTKKEKESKYLSVFCNGG</sequence>
<dbReference type="OrthoDB" id="2282972at2759"/>
<name>A0A8H7VE13_9FUNG</name>
<dbReference type="Pfam" id="PF02992">
    <property type="entry name" value="Transposase_21"/>
    <property type="match status" value="1"/>
</dbReference>
<dbReference type="AlphaFoldDB" id="A0A8H7VE13"/>
<organism evidence="1 2">
    <name type="scientific">Circinella minor</name>
    <dbReference type="NCBI Taxonomy" id="1195481"/>
    <lineage>
        <taxon>Eukaryota</taxon>
        <taxon>Fungi</taxon>
        <taxon>Fungi incertae sedis</taxon>
        <taxon>Mucoromycota</taxon>
        <taxon>Mucoromycotina</taxon>
        <taxon>Mucoromycetes</taxon>
        <taxon>Mucorales</taxon>
        <taxon>Lichtheimiaceae</taxon>
        <taxon>Circinella</taxon>
    </lineage>
</organism>
<evidence type="ECO:0000313" key="1">
    <source>
        <dbReference type="EMBL" id="KAG2211044.1"/>
    </source>
</evidence>
<dbReference type="InterPro" id="IPR004242">
    <property type="entry name" value="Transposase_21"/>
</dbReference>
<gene>
    <name evidence="1" type="ORF">INT45_001100</name>
</gene>